<gene>
    <name evidence="3" type="ORF">BZA70DRAFT_267224</name>
</gene>
<accession>A0ABR1F6A8</accession>
<dbReference type="GeneID" id="90036598"/>
<dbReference type="RefSeq" id="XP_064768412.1">
    <property type="nucleotide sequence ID" value="XM_064911086.1"/>
</dbReference>
<protein>
    <submittedName>
        <fullName evidence="3">Ubiquitin 3 binding protein But2 C-terminal domain-containing protein</fullName>
    </submittedName>
</protein>
<keyword evidence="4" id="KW-1185">Reference proteome</keyword>
<dbReference type="PANTHER" id="PTHR39613:SF1">
    <property type="entry name" value="ANCHORED CELL WALL PROTEIN, PUTATIVE (AFU_ORTHOLOGUE AFUA_4G08960)-RELATED"/>
    <property type="match status" value="1"/>
</dbReference>
<evidence type="ECO:0000259" key="2">
    <source>
        <dbReference type="Pfam" id="PF09792"/>
    </source>
</evidence>
<organism evidence="3 4">
    <name type="scientific">Myxozyma melibiosi</name>
    <dbReference type="NCBI Taxonomy" id="54550"/>
    <lineage>
        <taxon>Eukaryota</taxon>
        <taxon>Fungi</taxon>
        <taxon>Dikarya</taxon>
        <taxon>Ascomycota</taxon>
        <taxon>Saccharomycotina</taxon>
        <taxon>Lipomycetes</taxon>
        <taxon>Lipomycetales</taxon>
        <taxon>Lipomycetaceae</taxon>
        <taxon>Myxozyma</taxon>
    </lineage>
</organism>
<dbReference type="InterPro" id="IPR018620">
    <property type="entry name" value="Ubiquitin3-bd_protein_But2_C"/>
</dbReference>
<keyword evidence="1" id="KW-0732">Signal</keyword>
<reference evidence="3 4" key="1">
    <citation type="submission" date="2024-03" db="EMBL/GenBank/DDBJ databases">
        <title>Genome-scale model development and genomic sequencing of the oleaginous clade Lipomyces.</title>
        <authorList>
            <consortium name="Lawrence Berkeley National Laboratory"/>
            <person name="Czajka J.J."/>
            <person name="Han Y."/>
            <person name="Kim J."/>
            <person name="Mondo S.J."/>
            <person name="Hofstad B.A."/>
            <person name="Robles A."/>
            <person name="Haridas S."/>
            <person name="Riley R."/>
            <person name="LaButti K."/>
            <person name="Pangilinan J."/>
            <person name="Andreopoulos W."/>
            <person name="Lipzen A."/>
            <person name="Yan J."/>
            <person name="Wang M."/>
            <person name="Ng V."/>
            <person name="Grigoriev I.V."/>
            <person name="Spatafora J.W."/>
            <person name="Magnuson J.K."/>
            <person name="Baker S.E."/>
            <person name="Pomraning K.R."/>
        </authorList>
    </citation>
    <scope>NUCLEOTIDE SEQUENCE [LARGE SCALE GENOMIC DNA]</scope>
    <source>
        <strain evidence="3 4">Phaff 52-87</strain>
    </source>
</reference>
<evidence type="ECO:0000313" key="3">
    <source>
        <dbReference type="EMBL" id="KAK7205379.1"/>
    </source>
</evidence>
<proteinExistence type="predicted"/>
<feature type="signal peptide" evidence="1">
    <location>
        <begin position="1"/>
        <end position="21"/>
    </location>
</feature>
<dbReference type="PANTHER" id="PTHR39613">
    <property type="entry name" value="ANCHORED CELL WALL PROTEIN, PUTATIVE (AFU_ORTHOLOGUE AFUA_4G08960)-RELATED"/>
    <property type="match status" value="1"/>
</dbReference>
<dbReference type="EMBL" id="JBBJBU010000005">
    <property type="protein sequence ID" value="KAK7205379.1"/>
    <property type="molecule type" value="Genomic_DNA"/>
</dbReference>
<feature type="chain" id="PRO_5046144404" evidence="1">
    <location>
        <begin position="22"/>
        <end position="542"/>
    </location>
</feature>
<evidence type="ECO:0000256" key="1">
    <source>
        <dbReference type="SAM" id="SignalP"/>
    </source>
</evidence>
<feature type="domain" description="Ubiquitin 3 binding protein But2 C-terminal" evidence="2">
    <location>
        <begin position="392"/>
        <end position="532"/>
    </location>
</feature>
<evidence type="ECO:0000313" key="4">
    <source>
        <dbReference type="Proteomes" id="UP001498771"/>
    </source>
</evidence>
<sequence length="542" mass="55302">MKFNTASSFALASLAASLVSAAPLSKRADSTFSLLTIASGSALQYANVGASDGAVTIAGDSTIFTIDSGRLFIDGSEQIIYIDPSSRQVKYSTSPPAEAVTVAWSLSSDGNSLVLNSESNGVACPASGSAYSLYWGNGTSADFCGSDAIGVELYYVEETVSASSSSVASSTSSVAAATSSVAAATSSAAASSSEDLFGVLAIRSGSPIQYAGLSIKGDGNLYFGAETSIENYIDSGALKIEGSDATIYVDPKTSALKYSTNPPAEAVAVAWTIDGTTLELNGESDAIACGDNYQVYWSTSGSDDVCGGKTAYGALLYVSPISSTTAASTTSSAAVSTVSAAGSSSATTTTTLVTKTKTAAGSAATTTTVATTSVAVAAAASAAKATASLLPPNLLIPVKKENPNKVFGAQYTGSIVAGDKEVDTFASFDIPQLKDSVKSCKLIWTPPSANSFPSTISGSKKFQIFKIADTLDESTLSWNKRPTRGDLVGVVDATTGTFTASSVSCDFGKKQQFELAPYGSEDEVSWFQEWNPLTGLNYALLA</sequence>
<dbReference type="Proteomes" id="UP001498771">
    <property type="component" value="Unassembled WGS sequence"/>
</dbReference>
<dbReference type="Pfam" id="PF09792">
    <property type="entry name" value="But2"/>
    <property type="match status" value="1"/>
</dbReference>
<name>A0ABR1F6A8_9ASCO</name>
<comment type="caution">
    <text evidence="3">The sequence shown here is derived from an EMBL/GenBank/DDBJ whole genome shotgun (WGS) entry which is preliminary data.</text>
</comment>